<evidence type="ECO:0000256" key="6">
    <source>
        <dbReference type="ARBA" id="ARBA00023002"/>
    </source>
</evidence>
<comment type="pathway">
    <text evidence="9 13">Amino-acid biosynthesis; L-lysine biosynthesis via DAP pathway; (S)-tetrahydrodipicolinate from L-aspartate: step 4/4.</text>
</comment>
<comment type="function">
    <text evidence="13">Catalyzes the conversion of 4-hydroxy-tetrahydrodipicolinate (HTPA) to tetrahydrodipicolinate.</text>
</comment>
<dbReference type="Pfam" id="PF05173">
    <property type="entry name" value="DapB_C"/>
    <property type="match status" value="1"/>
</dbReference>
<dbReference type="FunFam" id="3.30.360.10:FF:000009">
    <property type="entry name" value="4-hydroxy-tetrahydrodipicolinate reductase"/>
    <property type="match status" value="1"/>
</dbReference>
<evidence type="ECO:0000256" key="13">
    <source>
        <dbReference type="HAMAP-Rule" id="MF_00102"/>
    </source>
</evidence>
<dbReference type="Gene3D" id="3.40.50.720">
    <property type="entry name" value="NAD(P)-binding Rossmann-like Domain"/>
    <property type="match status" value="1"/>
</dbReference>
<dbReference type="PANTHER" id="PTHR20836">
    <property type="entry name" value="DIHYDRODIPICOLINATE REDUCTASE"/>
    <property type="match status" value="1"/>
</dbReference>
<dbReference type="InterPro" id="IPR023940">
    <property type="entry name" value="DHDPR_bac"/>
</dbReference>
<dbReference type="InterPro" id="IPR036291">
    <property type="entry name" value="NAD(P)-bd_dom_sf"/>
</dbReference>
<dbReference type="InterPro" id="IPR022663">
    <property type="entry name" value="DapB_C"/>
</dbReference>
<evidence type="ECO:0000256" key="11">
    <source>
        <dbReference type="ARBA" id="ARBA00049080"/>
    </source>
</evidence>
<comment type="subunit">
    <text evidence="13">Homotetramer.</text>
</comment>
<dbReference type="CDD" id="cd02274">
    <property type="entry name" value="DHDPR_N"/>
    <property type="match status" value="1"/>
</dbReference>
<comment type="caution">
    <text evidence="13">Was originally thought to be a dihydrodipicolinate reductase (DHDPR), catalyzing the conversion of dihydrodipicolinate to tetrahydrodipicolinate. However, it was shown in E.coli that the substrate of the enzymatic reaction is not dihydrodipicolinate (DHDP) but in fact (2S,4S)-4-hydroxy-2,3,4,5-tetrahydrodipicolinic acid (HTPA), the product released by the DapA-catalyzed reaction.</text>
</comment>
<evidence type="ECO:0000256" key="3">
    <source>
        <dbReference type="ARBA" id="ARBA00022605"/>
    </source>
</evidence>
<dbReference type="Pfam" id="PF01113">
    <property type="entry name" value="DapB_N"/>
    <property type="match status" value="1"/>
</dbReference>
<dbReference type="AlphaFoldDB" id="A0A9W5QXG5"/>
<gene>
    <name evidence="13" type="primary">dapB</name>
    <name evidence="16" type="ORF">IGM_01659</name>
</gene>
<feature type="binding site" evidence="13">
    <location>
        <begin position="139"/>
        <end position="142"/>
    </location>
    <ligand>
        <name>NAD(+)</name>
        <dbReference type="ChEBI" id="CHEBI:57540"/>
    </ligand>
</feature>
<evidence type="ECO:0000259" key="15">
    <source>
        <dbReference type="Pfam" id="PF05173"/>
    </source>
</evidence>
<dbReference type="RefSeq" id="WP_016098007.1">
    <property type="nucleotide sequence ID" value="NZ_KB976537.1"/>
</dbReference>
<evidence type="ECO:0000256" key="8">
    <source>
        <dbReference type="ARBA" id="ARBA00023154"/>
    </source>
</evidence>
<feature type="binding site" evidence="13">
    <location>
        <begin position="179"/>
        <end position="180"/>
    </location>
    <ligand>
        <name>(S)-2,3,4,5-tetrahydrodipicolinate</name>
        <dbReference type="ChEBI" id="CHEBI:16845"/>
    </ligand>
</feature>
<keyword evidence="4 13" id="KW-0521">NADP</keyword>
<dbReference type="GO" id="GO:0019877">
    <property type="term" value="P:diaminopimelate biosynthetic process"/>
    <property type="evidence" value="ECO:0007669"/>
    <property type="project" value="UniProtKB-UniRule"/>
</dbReference>
<dbReference type="InterPro" id="IPR000846">
    <property type="entry name" value="DapB_N"/>
</dbReference>
<evidence type="ECO:0000256" key="1">
    <source>
        <dbReference type="ARBA" id="ARBA00006642"/>
    </source>
</evidence>
<feature type="domain" description="Dihydrodipicolinate reductase N-terminal" evidence="14">
    <location>
        <begin position="4"/>
        <end position="142"/>
    </location>
</feature>
<evidence type="ECO:0000256" key="12">
    <source>
        <dbReference type="ARBA" id="ARBA00049396"/>
    </source>
</evidence>
<keyword evidence="3 13" id="KW-0028">Amino-acid biosynthesis</keyword>
<organism evidence="16 17">
    <name type="scientific">Bacillus cereus HuB4-4</name>
    <dbReference type="NCBI Taxonomy" id="1053211"/>
    <lineage>
        <taxon>Bacteria</taxon>
        <taxon>Bacillati</taxon>
        <taxon>Bacillota</taxon>
        <taxon>Bacilli</taxon>
        <taxon>Bacillales</taxon>
        <taxon>Bacillaceae</taxon>
        <taxon>Bacillus</taxon>
        <taxon>Bacillus cereus group</taxon>
    </lineage>
</organism>
<dbReference type="GO" id="GO:0005829">
    <property type="term" value="C:cytosol"/>
    <property type="evidence" value="ECO:0007669"/>
    <property type="project" value="TreeGrafter"/>
</dbReference>
<comment type="catalytic activity">
    <reaction evidence="12 13">
        <text>(S)-2,3,4,5-tetrahydrodipicolinate + NAD(+) + H2O = (2S,4S)-4-hydroxy-2,3,4,5-tetrahydrodipicolinate + NADH + H(+)</text>
        <dbReference type="Rhea" id="RHEA:35323"/>
        <dbReference type="ChEBI" id="CHEBI:15377"/>
        <dbReference type="ChEBI" id="CHEBI:15378"/>
        <dbReference type="ChEBI" id="CHEBI:16845"/>
        <dbReference type="ChEBI" id="CHEBI:57540"/>
        <dbReference type="ChEBI" id="CHEBI:57945"/>
        <dbReference type="ChEBI" id="CHEBI:67139"/>
        <dbReference type="EC" id="1.17.1.8"/>
    </reaction>
</comment>
<dbReference type="Proteomes" id="UP000014009">
    <property type="component" value="Unassembled WGS sequence"/>
</dbReference>
<feature type="binding site" evidence="13">
    <location>
        <begin position="113"/>
        <end position="115"/>
    </location>
    <ligand>
        <name>NAD(+)</name>
        <dbReference type="ChEBI" id="CHEBI:57540"/>
    </ligand>
</feature>
<evidence type="ECO:0000313" key="17">
    <source>
        <dbReference type="Proteomes" id="UP000014009"/>
    </source>
</evidence>
<protein>
    <recommendedName>
        <fullName evidence="10 13">4-hydroxy-tetrahydrodipicolinate reductase</fullName>
        <shortName evidence="13">HTPA reductase</shortName>
        <ecNumber evidence="10 13">1.17.1.8</ecNumber>
    </recommendedName>
</protein>
<name>A0A9W5QXG5_BACCE</name>
<dbReference type="EMBL" id="AHEF01000034">
    <property type="protein sequence ID" value="EOP92618.1"/>
    <property type="molecule type" value="Genomic_DNA"/>
</dbReference>
<dbReference type="PANTHER" id="PTHR20836:SF0">
    <property type="entry name" value="4-HYDROXY-TETRAHYDRODIPICOLINATE REDUCTASE 1, CHLOROPLASTIC-RELATED"/>
    <property type="match status" value="1"/>
</dbReference>
<accession>A0A9W5QXG5</accession>
<evidence type="ECO:0000259" key="14">
    <source>
        <dbReference type="Pfam" id="PF01113"/>
    </source>
</evidence>
<dbReference type="PROSITE" id="PS01298">
    <property type="entry name" value="DAPB"/>
    <property type="match status" value="1"/>
</dbReference>
<dbReference type="EC" id="1.17.1.8" evidence="10 13"/>
<feature type="active site" description="Proton donor" evidence="13">
    <location>
        <position position="173"/>
    </location>
</feature>
<keyword evidence="7 13" id="KW-0520">NAD</keyword>
<dbReference type="SUPFAM" id="SSF55347">
    <property type="entry name" value="Glyceraldehyde-3-phosphate dehydrogenase-like, C-terminal domain"/>
    <property type="match status" value="1"/>
</dbReference>
<feature type="binding site" evidence="13">
    <location>
        <begin position="10"/>
        <end position="15"/>
    </location>
    <ligand>
        <name>NAD(+)</name>
        <dbReference type="ChEBI" id="CHEBI:57540"/>
    </ligand>
</feature>
<evidence type="ECO:0000256" key="4">
    <source>
        <dbReference type="ARBA" id="ARBA00022857"/>
    </source>
</evidence>
<dbReference type="GO" id="GO:0009089">
    <property type="term" value="P:lysine biosynthetic process via diaminopimelate"/>
    <property type="evidence" value="ECO:0007669"/>
    <property type="project" value="UniProtKB-UniRule"/>
</dbReference>
<comment type="similarity">
    <text evidence="1 13">Belongs to the DapB family.</text>
</comment>
<sequence length="280" mass="30615">MKEIKVIIAGPRGRMGHEAVLLMERTEHFNLVAAVDYKHGGEKISDLPGMPALHAPIYADLPGMPALHAPIYADLHTCLDEVEADVLLDLTTPEVGKQHVTLAVERGLRSVIGTTGFTEEELARLTENAKEKAVGTIIAPNFAIGAVLMMKFSQMAAKYFQDVEVIELHHDQKLDAPSGTAVKTVELIRQNRESKQQGHPNEVEQLAGARGANVDGIHIHSVRLPGLIAHQEVMFGGDGQMLTVRHDSFNRASFMSGVKLSIETVMNLDHLVYGLENIID</sequence>
<feature type="active site" description="Proton donor/acceptor" evidence="13">
    <location>
        <position position="169"/>
    </location>
</feature>
<dbReference type="Gene3D" id="3.30.360.10">
    <property type="entry name" value="Dihydrodipicolinate Reductase, domain 2"/>
    <property type="match status" value="1"/>
</dbReference>
<keyword evidence="5 13" id="KW-0220">Diaminopimelate biosynthesis</keyword>
<comment type="caution">
    <text evidence="16">The sequence shown here is derived from an EMBL/GenBank/DDBJ whole genome shotgun (WGS) entry which is preliminary data.</text>
</comment>
<dbReference type="SUPFAM" id="SSF51735">
    <property type="entry name" value="NAD(P)-binding Rossmann-fold domains"/>
    <property type="match status" value="1"/>
</dbReference>
<feature type="binding site" evidence="13">
    <location>
        <position position="42"/>
    </location>
    <ligand>
        <name>NAD(+)</name>
        <dbReference type="ChEBI" id="CHEBI:57540"/>
    </ligand>
</feature>
<comment type="subcellular location">
    <subcellularLocation>
        <location evidence="13">Cytoplasm</location>
    </subcellularLocation>
</comment>
<keyword evidence="2 13" id="KW-0963">Cytoplasm</keyword>
<dbReference type="GO" id="GO:0050661">
    <property type="term" value="F:NADP binding"/>
    <property type="evidence" value="ECO:0007669"/>
    <property type="project" value="UniProtKB-UniRule"/>
</dbReference>
<evidence type="ECO:0000256" key="9">
    <source>
        <dbReference type="ARBA" id="ARBA00037922"/>
    </source>
</evidence>
<dbReference type="NCBIfam" id="TIGR00036">
    <property type="entry name" value="dapB"/>
    <property type="match status" value="1"/>
</dbReference>
<evidence type="ECO:0000256" key="10">
    <source>
        <dbReference type="ARBA" id="ARBA00038983"/>
    </source>
</evidence>
<feature type="binding site" evidence="13">
    <location>
        <position position="170"/>
    </location>
    <ligand>
        <name>(S)-2,3,4,5-tetrahydrodipicolinate</name>
        <dbReference type="ChEBI" id="CHEBI:16845"/>
    </ligand>
</feature>
<dbReference type="HAMAP" id="MF_00102">
    <property type="entry name" value="DapB"/>
    <property type="match status" value="1"/>
</dbReference>
<comment type="catalytic activity">
    <reaction evidence="11 13">
        <text>(S)-2,3,4,5-tetrahydrodipicolinate + NADP(+) + H2O = (2S,4S)-4-hydroxy-2,3,4,5-tetrahydrodipicolinate + NADPH + H(+)</text>
        <dbReference type="Rhea" id="RHEA:35331"/>
        <dbReference type="ChEBI" id="CHEBI:15377"/>
        <dbReference type="ChEBI" id="CHEBI:15378"/>
        <dbReference type="ChEBI" id="CHEBI:16845"/>
        <dbReference type="ChEBI" id="CHEBI:57783"/>
        <dbReference type="ChEBI" id="CHEBI:58349"/>
        <dbReference type="ChEBI" id="CHEBI:67139"/>
        <dbReference type="EC" id="1.17.1.8"/>
    </reaction>
</comment>
<evidence type="ECO:0000256" key="2">
    <source>
        <dbReference type="ARBA" id="ARBA00022490"/>
    </source>
</evidence>
<evidence type="ECO:0000313" key="16">
    <source>
        <dbReference type="EMBL" id="EOP92618.1"/>
    </source>
</evidence>
<evidence type="ECO:0000256" key="7">
    <source>
        <dbReference type="ARBA" id="ARBA00023027"/>
    </source>
</evidence>
<keyword evidence="6 13" id="KW-0560">Oxidoreductase</keyword>
<dbReference type="GO" id="GO:0008839">
    <property type="term" value="F:4-hydroxy-tetrahydrodipicolinate reductase"/>
    <property type="evidence" value="ECO:0007669"/>
    <property type="project" value="UniProtKB-UniRule"/>
</dbReference>
<dbReference type="PIRSF" id="PIRSF000161">
    <property type="entry name" value="DHPR"/>
    <property type="match status" value="1"/>
</dbReference>
<dbReference type="InterPro" id="IPR022664">
    <property type="entry name" value="DapB_N_CS"/>
</dbReference>
<feature type="domain" description="Dihydrodipicolinate reductase C-terminal" evidence="15">
    <location>
        <begin position="145"/>
        <end position="278"/>
    </location>
</feature>
<reference evidence="16 17" key="1">
    <citation type="submission" date="2012-12" db="EMBL/GenBank/DDBJ databases">
        <title>The Genome Sequence of Bacillus cereus HuB4-4.</title>
        <authorList>
            <consortium name="The Broad Institute Genome Sequencing Platform"/>
            <consortium name="The Broad Institute Genome Sequencing Center for Infectious Disease"/>
            <person name="Feldgarden M."/>
            <person name="Van der Auwera G.A."/>
            <person name="Mahillon J."/>
            <person name="Duprez V."/>
            <person name="Timmery S."/>
            <person name="Mattelet C."/>
            <person name="Dierick K."/>
            <person name="Sun M."/>
            <person name="Yu Z."/>
            <person name="Zhu L."/>
            <person name="Hu X."/>
            <person name="Shank E.B."/>
            <person name="Swiecicka I."/>
            <person name="Hansen B.M."/>
            <person name="Andrup L."/>
            <person name="Walker B."/>
            <person name="Young S.K."/>
            <person name="Zeng Q."/>
            <person name="Gargeya S."/>
            <person name="Fitzgerald M."/>
            <person name="Haas B."/>
            <person name="Abouelleil A."/>
            <person name="Alvarado L."/>
            <person name="Arachchi H.M."/>
            <person name="Berlin A.M."/>
            <person name="Chapman S.B."/>
            <person name="Dewar J."/>
            <person name="Goldberg J."/>
            <person name="Griggs A."/>
            <person name="Gujja S."/>
            <person name="Hansen M."/>
            <person name="Howarth C."/>
            <person name="Imamovic A."/>
            <person name="Larimer J."/>
            <person name="McCowan C."/>
            <person name="Murphy C."/>
            <person name="Neiman D."/>
            <person name="Pearson M."/>
            <person name="Priest M."/>
            <person name="Roberts A."/>
            <person name="Saif S."/>
            <person name="Shea T."/>
            <person name="Sisk P."/>
            <person name="Sykes S."/>
            <person name="Wortman J."/>
            <person name="Nusbaum C."/>
            <person name="Birren B."/>
        </authorList>
    </citation>
    <scope>NUCLEOTIDE SEQUENCE [LARGE SCALE GENOMIC DNA]</scope>
    <source>
        <strain evidence="16 17">HuB4-4</strain>
    </source>
</reference>
<evidence type="ECO:0000256" key="5">
    <source>
        <dbReference type="ARBA" id="ARBA00022915"/>
    </source>
</evidence>
<dbReference type="GO" id="GO:0016726">
    <property type="term" value="F:oxidoreductase activity, acting on CH or CH2 groups, NAD or NADP as acceptor"/>
    <property type="evidence" value="ECO:0007669"/>
    <property type="project" value="UniProtKB-UniRule"/>
</dbReference>
<dbReference type="GO" id="GO:0051287">
    <property type="term" value="F:NAD binding"/>
    <property type="evidence" value="ECO:0007669"/>
    <property type="project" value="UniProtKB-UniRule"/>
</dbReference>
<feature type="binding site" evidence="13">
    <location>
        <position position="43"/>
    </location>
    <ligand>
        <name>NADP(+)</name>
        <dbReference type="ChEBI" id="CHEBI:58349"/>
    </ligand>
</feature>
<keyword evidence="8 13" id="KW-0457">Lysine biosynthesis</keyword>
<proteinExistence type="inferred from homology"/>